<evidence type="ECO:0000313" key="3">
    <source>
        <dbReference type="EMBL" id="KKT67723.1"/>
    </source>
</evidence>
<dbReference type="InterPro" id="IPR013783">
    <property type="entry name" value="Ig-like_fold"/>
</dbReference>
<gene>
    <name evidence="3" type="ORF">UW60_C0001G0001</name>
</gene>
<keyword evidence="1" id="KW-0812">Transmembrane</keyword>
<dbReference type="Proteomes" id="UP000034826">
    <property type="component" value="Unassembled WGS sequence"/>
</dbReference>
<accession>A0A0G1J8N6</accession>
<dbReference type="AlphaFoldDB" id="A0A0G1J8N6"/>
<dbReference type="Gene3D" id="2.60.40.10">
    <property type="entry name" value="Immunoglobulins"/>
    <property type="match status" value="1"/>
</dbReference>
<sequence length="744" mass="79948">WDGVWWENVLLEIATEVNSGADESKVAAIRRVSPSIIDLFPTVPFLISGEVTQGIDTMIQKNGYLGTLNQNVGALGDKLTPFWSEDINVTKNNIKITTRSDADSLEGKWEDGKPIEGDAFGKTLGDGTVTKESAVGPFGTGEKLTGWHGDLLSTQNNIGKIFQKLELDPDFAVSSETDSRRKSFVAILRSPGTLEVCDKLLINCNDELGLYFPEFKLFILPGYEDEDLSVKVKESGLGSYTLHVGKVEDEGWWNRAVGNLENAGQVDKYLVSGSDMTIEIVNNPPVLSAIGSKSTDELKTLSFTTIAIDADSTDLIFGLTGAPTGAIIDQTTGDFSFTPSEAQGPGTYTFAISVSDGNSTDSEEITITVNEVNVLPTANDISVSTDEDISKAISLTATDTDLPKNTLTYSIISSPSHGAVSLSGDLATYTPEDNYHGTDSFTFKVRDSLLFDPLLTNPFGIGTVSVTINSINDAPVAIDVSVSTGQEVPVTIELSGSDVEDNSLTYSIVSNGVHGTLGSISNNRIIYSPNGGFSGTDSFTFKINDGSLDSNTATVNIKVDPPPQISDEMVNAPSETGATIVWNTNHPSTSRVIYETVSHPILGDAPNYGYANSTVEKDDSPKVTSHTVTITGLTAGTTYYYRAVSHGSPEVVGAEKSFTTKGTKLVNSFEDNLVKIISNITKEVLGETTEATSSPTPIIPKVNPLPQVLGEAQDIKENFNWWWLSLLIVLLYLIVRHLLNKKEV</sequence>
<dbReference type="InterPro" id="IPR015914">
    <property type="entry name" value="PAPs_N"/>
</dbReference>
<dbReference type="Pfam" id="PF17963">
    <property type="entry name" value="Big_9"/>
    <property type="match status" value="3"/>
</dbReference>
<feature type="transmembrane region" description="Helical" evidence="1">
    <location>
        <begin position="721"/>
        <end position="739"/>
    </location>
</feature>
<name>A0A0G1J8N6_9BACT</name>
<feature type="non-terminal residue" evidence="3">
    <location>
        <position position="1"/>
    </location>
</feature>
<dbReference type="Gene3D" id="2.60.40.2810">
    <property type="match status" value="1"/>
</dbReference>
<dbReference type="Gene3D" id="2.60.40.380">
    <property type="entry name" value="Purple acid phosphatase-like, N-terminal"/>
    <property type="match status" value="1"/>
</dbReference>
<dbReference type="GO" id="GO:0005509">
    <property type="term" value="F:calcium ion binding"/>
    <property type="evidence" value="ECO:0007669"/>
    <property type="project" value="InterPro"/>
</dbReference>
<dbReference type="EMBL" id="LCIY01000001">
    <property type="protein sequence ID" value="KKT67723.1"/>
    <property type="molecule type" value="Genomic_DNA"/>
</dbReference>
<evidence type="ECO:0000259" key="2">
    <source>
        <dbReference type="Pfam" id="PF16656"/>
    </source>
</evidence>
<dbReference type="InterPro" id="IPR015919">
    <property type="entry name" value="Cadherin-like_sf"/>
</dbReference>
<dbReference type="Gene3D" id="2.60.40.3440">
    <property type="match status" value="1"/>
</dbReference>
<dbReference type="NCBIfam" id="NF012211">
    <property type="entry name" value="tand_rpt_95"/>
    <property type="match status" value="3"/>
</dbReference>
<evidence type="ECO:0000313" key="4">
    <source>
        <dbReference type="Proteomes" id="UP000034826"/>
    </source>
</evidence>
<evidence type="ECO:0000256" key="1">
    <source>
        <dbReference type="SAM" id="Phobius"/>
    </source>
</evidence>
<dbReference type="GO" id="GO:0003993">
    <property type="term" value="F:acid phosphatase activity"/>
    <property type="evidence" value="ECO:0007669"/>
    <property type="project" value="InterPro"/>
</dbReference>
<reference evidence="3 4" key="1">
    <citation type="journal article" date="2015" name="Nature">
        <title>rRNA introns, odd ribosomes, and small enigmatic genomes across a large radiation of phyla.</title>
        <authorList>
            <person name="Brown C.T."/>
            <person name="Hug L.A."/>
            <person name="Thomas B.C."/>
            <person name="Sharon I."/>
            <person name="Castelle C.J."/>
            <person name="Singh A."/>
            <person name="Wilkins M.J."/>
            <person name="Williams K.H."/>
            <person name="Banfield J.F."/>
        </authorList>
    </citation>
    <scope>NUCLEOTIDE SEQUENCE [LARGE SCALE GENOMIC DNA]</scope>
</reference>
<keyword evidence="1" id="KW-1133">Transmembrane helix</keyword>
<dbReference type="SUPFAM" id="SSF49363">
    <property type="entry name" value="Purple acid phosphatase, N-terminal domain"/>
    <property type="match status" value="1"/>
</dbReference>
<organism evidence="3 4">
    <name type="scientific">Candidatus Woesebacteria bacterium GW2011_GWA2_44_33</name>
    <dbReference type="NCBI Taxonomy" id="1618564"/>
    <lineage>
        <taxon>Bacteria</taxon>
        <taxon>Candidatus Woeseibacteriota</taxon>
    </lineage>
</organism>
<keyword evidence="1" id="KW-0472">Membrane</keyword>
<dbReference type="Pfam" id="PF16656">
    <property type="entry name" value="Pur_ac_phosph_N"/>
    <property type="match status" value="1"/>
</dbReference>
<feature type="domain" description="Purple acid phosphatase N-terminal" evidence="2">
    <location>
        <begin position="572"/>
        <end position="660"/>
    </location>
</feature>
<dbReference type="GO" id="GO:0016020">
    <property type="term" value="C:membrane"/>
    <property type="evidence" value="ECO:0007669"/>
    <property type="project" value="InterPro"/>
</dbReference>
<dbReference type="SUPFAM" id="SSF49313">
    <property type="entry name" value="Cadherin-like"/>
    <property type="match status" value="1"/>
</dbReference>
<proteinExistence type="predicted"/>
<protein>
    <submittedName>
        <fullName evidence="3">RTX family of calcium-binding protein</fullName>
    </submittedName>
</protein>
<comment type="caution">
    <text evidence="3">The sequence shown here is derived from an EMBL/GenBank/DDBJ whole genome shotgun (WGS) entry which is preliminary data.</text>
</comment>
<dbReference type="InterPro" id="IPR008963">
    <property type="entry name" value="Purple_acid_Pase-like_N"/>
</dbReference>